<dbReference type="STRING" id="395494.Galf_2494"/>
<evidence type="ECO:0000313" key="6">
    <source>
        <dbReference type="EMBL" id="ADL56493.1"/>
    </source>
</evidence>
<organism evidence="6 7">
    <name type="scientific">Gallionella capsiferriformans (strain ES-2)</name>
    <name type="common">Gallionella ferruginea capsiferriformans (strain ES-2)</name>
    <dbReference type="NCBI Taxonomy" id="395494"/>
    <lineage>
        <taxon>Bacteria</taxon>
        <taxon>Pseudomonadati</taxon>
        <taxon>Pseudomonadota</taxon>
        <taxon>Betaproteobacteria</taxon>
        <taxon>Nitrosomonadales</taxon>
        <taxon>Gallionellaceae</taxon>
        <taxon>Gallionella</taxon>
    </lineage>
</organism>
<evidence type="ECO:0000256" key="3">
    <source>
        <dbReference type="ARBA" id="ARBA00022723"/>
    </source>
</evidence>
<protein>
    <submittedName>
        <fullName evidence="6">Globin</fullName>
    </submittedName>
</protein>
<dbReference type="KEGG" id="gca:Galf_2494"/>
<evidence type="ECO:0000256" key="4">
    <source>
        <dbReference type="ARBA" id="ARBA00023004"/>
    </source>
</evidence>
<accession>D9SK81</accession>
<dbReference type="GO" id="GO:0005344">
    <property type="term" value="F:oxygen carrier activity"/>
    <property type="evidence" value="ECO:0007669"/>
    <property type="project" value="InterPro"/>
</dbReference>
<evidence type="ECO:0000256" key="1">
    <source>
        <dbReference type="ARBA" id="ARBA00022448"/>
    </source>
</evidence>
<dbReference type="GO" id="GO:0020037">
    <property type="term" value="F:heme binding"/>
    <property type="evidence" value="ECO:0007669"/>
    <property type="project" value="InterPro"/>
</dbReference>
<keyword evidence="3" id="KW-0479">Metal-binding</keyword>
<dbReference type="HOGENOM" id="CLU_103526_3_0_4"/>
<proteinExistence type="inferred from homology"/>
<dbReference type="RefSeq" id="WP_013294413.1">
    <property type="nucleotide sequence ID" value="NC_014394.1"/>
</dbReference>
<dbReference type="InterPro" id="IPR044203">
    <property type="entry name" value="GlbO/GLB3-like"/>
</dbReference>
<dbReference type="PANTHER" id="PTHR47366:SF1">
    <property type="entry name" value="TWO-ON-TWO HEMOGLOBIN-3"/>
    <property type="match status" value="1"/>
</dbReference>
<reference evidence="6 7" key="1">
    <citation type="submission" date="2010-08" db="EMBL/GenBank/DDBJ databases">
        <title>Complete sequence of Gallionella capsiferriformans ES-2.</title>
        <authorList>
            <consortium name="US DOE Joint Genome Institute"/>
            <person name="Lucas S."/>
            <person name="Copeland A."/>
            <person name="Lapidus A."/>
            <person name="Cheng J.-F."/>
            <person name="Bruce D."/>
            <person name="Goodwin L."/>
            <person name="Pitluck S."/>
            <person name="Chertkov O."/>
            <person name="Davenport K.W."/>
            <person name="Detter J.C."/>
            <person name="Han C."/>
            <person name="Tapia R."/>
            <person name="Land M."/>
            <person name="Hauser L."/>
            <person name="Chang Y.-J."/>
            <person name="Jeffries C."/>
            <person name="Kyrpides N."/>
            <person name="Ivanova N."/>
            <person name="Mikhailova N."/>
            <person name="Shelobolina E.S."/>
            <person name="Picardal F."/>
            <person name="Roden E."/>
            <person name="Emerson D."/>
            <person name="Woyke T."/>
        </authorList>
    </citation>
    <scope>NUCLEOTIDE SEQUENCE [LARGE SCALE GENOMIC DNA]</scope>
    <source>
        <strain evidence="6 7">ES-2</strain>
    </source>
</reference>
<keyword evidence="1" id="KW-0813">Transport</keyword>
<sequence>MSDQEISHYQRIGGAEKVRELVSRFYQLMDGLPEAYGIRKMHADNLQSANDKLFKFLSGWMGGPQLFVEEYGHPMLRRRHLPFTIDDAARDQWMLCMNQALGDVVNDAVLRQELSEAFTKVADHMRNR</sequence>
<dbReference type="EMBL" id="CP002159">
    <property type="protein sequence ID" value="ADL56493.1"/>
    <property type="molecule type" value="Genomic_DNA"/>
</dbReference>
<dbReference type="Proteomes" id="UP000001235">
    <property type="component" value="Chromosome"/>
</dbReference>
<dbReference type="GO" id="GO:0046872">
    <property type="term" value="F:metal ion binding"/>
    <property type="evidence" value="ECO:0007669"/>
    <property type="project" value="UniProtKB-KW"/>
</dbReference>
<dbReference type="CDD" id="cd14773">
    <property type="entry name" value="TrHb2_PhHbO-like_O"/>
    <property type="match status" value="1"/>
</dbReference>
<comment type="similarity">
    <text evidence="5">Belongs to the truncated hemoglobin family. Group II subfamily.</text>
</comment>
<keyword evidence="7" id="KW-1185">Reference proteome</keyword>
<dbReference type="SUPFAM" id="SSF46458">
    <property type="entry name" value="Globin-like"/>
    <property type="match status" value="1"/>
</dbReference>
<dbReference type="OrthoDB" id="9790913at2"/>
<dbReference type="AlphaFoldDB" id="D9SK81"/>
<evidence type="ECO:0000256" key="2">
    <source>
        <dbReference type="ARBA" id="ARBA00022617"/>
    </source>
</evidence>
<name>D9SK81_GALCS</name>
<evidence type="ECO:0000313" key="7">
    <source>
        <dbReference type="Proteomes" id="UP000001235"/>
    </source>
</evidence>
<dbReference type="InterPro" id="IPR009050">
    <property type="entry name" value="Globin-like_sf"/>
</dbReference>
<dbReference type="Pfam" id="PF01152">
    <property type="entry name" value="Bac_globin"/>
    <property type="match status" value="1"/>
</dbReference>
<dbReference type="Gene3D" id="1.10.490.10">
    <property type="entry name" value="Globins"/>
    <property type="match status" value="1"/>
</dbReference>
<keyword evidence="2" id="KW-0349">Heme</keyword>
<dbReference type="GO" id="GO:0019825">
    <property type="term" value="F:oxygen binding"/>
    <property type="evidence" value="ECO:0007669"/>
    <property type="project" value="InterPro"/>
</dbReference>
<dbReference type="PANTHER" id="PTHR47366">
    <property type="entry name" value="TWO-ON-TWO HEMOGLOBIN-3"/>
    <property type="match status" value="1"/>
</dbReference>
<dbReference type="InterPro" id="IPR012292">
    <property type="entry name" value="Globin/Proto"/>
</dbReference>
<gene>
    <name evidence="6" type="ordered locus">Galf_2494</name>
</gene>
<dbReference type="eggNOG" id="COG2346">
    <property type="taxonomic scope" value="Bacteria"/>
</dbReference>
<dbReference type="InterPro" id="IPR001486">
    <property type="entry name" value="Hemoglobin_trunc"/>
</dbReference>
<evidence type="ECO:0000256" key="5">
    <source>
        <dbReference type="ARBA" id="ARBA00034496"/>
    </source>
</evidence>
<keyword evidence="4" id="KW-0408">Iron</keyword>